<feature type="compositionally biased region" description="Polar residues" evidence="1">
    <location>
        <begin position="45"/>
        <end position="59"/>
    </location>
</feature>
<gene>
    <name evidence="2" type="ORF">TrLO_g13789</name>
</gene>
<dbReference type="AlphaFoldDB" id="A0A9W7FED7"/>
<name>A0A9W7FED7_9STRA</name>
<comment type="caution">
    <text evidence="2">The sequence shown here is derived from an EMBL/GenBank/DDBJ whole genome shotgun (WGS) entry which is preliminary data.</text>
</comment>
<evidence type="ECO:0000313" key="2">
    <source>
        <dbReference type="EMBL" id="GMI10601.1"/>
    </source>
</evidence>
<evidence type="ECO:0000313" key="3">
    <source>
        <dbReference type="Proteomes" id="UP001165122"/>
    </source>
</evidence>
<keyword evidence="3" id="KW-1185">Reference proteome</keyword>
<protein>
    <submittedName>
        <fullName evidence="2">Uncharacterized protein</fullName>
    </submittedName>
</protein>
<proteinExistence type="predicted"/>
<accession>A0A9W7FED7</accession>
<organism evidence="2 3">
    <name type="scientific">Triparma laevis f. longispina</name>
    <dbReference type="NCBI Taxonomy" id="1714387"/>
    <lineage>
        <taxon>Eukaryota</taxon>
        <taxon>Sar</taxon>
        <taxon>Stramenopiles</taxon>
        <taxon>Ochrophyta</taxon>
        <taxon>Bolidophyceae</taxon>
        <taxon>Parmales</taxon>
        <taxon>Triparmaceae</taxon>
        <taxon>Triparma</taxon>
    </lineage>
</organism>
<evidence type="ECO:0000256" key="1">
    <source>
        <dbReference type="SAM" id="MobiDB-lite"/>
    </source>
</evidence>
<dbReference type="EMBL" id="BRXW01000151">
    <property type="protein sequence ID" value="GMI10601.1"/>
    <property type="molecule type" value="Genomic_DNA"/>
</dbReference>
<feature type="region of interest" description="Disordered" evidence="1">
    <location>
        <begin position="1"/>
        <end position="78"/>
    </location>
</feature>
<reference evidence="3" key="1">
    <citation type="journal article" date="2023" name="Commun. Biol.">
        <title>Genome analysis of Parmales, the sister group of diatoms, reveals the evolutionary specialization of diatoms from phago-mixotrophs to photoautotrophs.</title>
        <authorList>
            <person name="Ban H."/>
            <person name="Sato S."/>
            <person name="Yoshikawa S."/>
            <person name="Yamada K."/>
            <person name="Nakamura Y."/>
            <person name="Ichinomiya M."/>
            <person name="Sato N."/>
            <person name="Blanc-Mathieu R."/>
            <person name="Endo H."/>
            <person name="Kuwata A."/>
            <person name="Ogata H."/>
        </authorList>
    </citation>
    <scope>NUCLEOTIDE SEQUENCE [LARGE SCALE GENOMIC DNA]</scope>
    <source>
        <strain evidence="3">NIES 3700</strain>
    </source>
</reference>
<dbReference type="Proteomes" id="UP001165122">
    <property type="component" value="Unassembled WGS sequence"/>
</dbReference>
<sequence>MAPLNQAPYSKTLLQKAKIYGTDTSEKQKRRKQKGSASRGDDHSQGSSDQGTRNSSNNKPLHHRLNPPPPGLSKSLGMNAFGIKVAMNNIGR</sequence>